<dbReference type="Proteomes" id="UP001596113">
    <property type="component" value="Unassembled WGS sequence"/>
</dbReference>
<dbReference type="InterPro" id="IPR003661">
    <property type="entry name" value="HisK_dim/P_dom"/>
</dbReference>
<dbReference type="Pfam" id="PF00672">
    <property type="entry name" value="HAMP"/>
    <property type="match status" value="1"/>
</dbReference>
<dbReference type="EC" id="2.7.13.3" evidence="3"/>
<organism evidence="17 18">
    <name type="scientific">Cohnella soli</name>
    <dbReference type="NCBI Taxonomy" id="425005"/>
    <lineage>
        <taxon>Bacteria</taxon>
        <taxon>Bacillati</taxon>
        <taxon>Bacillota</taxon>
        <taxon>Bacilli</taxon>
        <taxon>Bacillales</taxon>
        <taxon>Paenibacillaceae</taxon>
        <taxon>Cohnella</taxon>
    </lineage>
</organism>
<dbReference type="PRINTS" id="PR00344">
    <property type="entry name" value="BCTRLSENSOR"/>
</dbReference>
<keyword evidence="13 14" id="KW-0472">Membrane</keyword>
<dbReference type="InterPro" id="IPR036097">
    <property type="entry name" value="HisK_dim/P_sf"/>
</dbReference>
<dbReference type="CDD" id="cd06225">
    <property type="entry name" value="HAMP"/>
    <property type="match status" value="1"/>
</dbReference>
<keyword evidence="18" id="KW-1185">Reference proteome</keyword>
<dbReference type="SUPFAM" id="SSF158472">
    <property type="entry name" value="HAMP domain-like"/>
    <property type="match status" value="1"/>
</dbReference>
<dbReference type="SMART" id="SM00387">
    <property type="entry name" value="HATPase_c"/>
    <property type="match status" value="1"/>
</dbReference>
<accession>A0ABW0HX43</accession>
<evidence type="ECO:0000256" key="11">
    <source>
        <dbReference type="ARBA" id="ARBA00022989"/>
    </source>
</evidence>
<dbReference type="EMBL" id="JBHSMI010000029">
    <property type="protein sequence ID" value="MFC5405579.1"/>
    <property type="molecule type" value="Genomic_DNA"/>
</dbReference>
<evidence type="ECO:0000256" key="13">
    <source>
        <dbReference type="ARBA" id="ARBA00023136"/>
    </source>
</evidence>
<dbReference type="CDD" id="cd00075">
    <property type="entry name" value="HATPase"/>
    <property type="match status" value="1"/>
</dbReference>
<dbReference type="SMART" id="SM00388">
    <property type="entry name" value="HisKA"/>
    <property type="match status" value="1"/>
</dbReference>
<keyword evidence="7 14" id="KW-0812">Transmembrane</keyword>
<evidence type="ECO:0000259" key="15">
    <source>
        <dbReference type="PROSITE" id="PS50109"/>
    </source>
</evidence>
<evidence type="ECO:0000256" key="4">
    <source>
        <dbReference type="ARBA" id="ARBA00022475"/>
    </source>
</evidence>
<dbReference type="Pfam" id="PF00512">
    <property type="entry name" value="HisKA"/>
    <property type="match status" value="1"/>
</dbReference>
<dbReference type="InterPro" id="IPR005467">
    <property type="entry name" value="His_kinase_dom"/>
</dbReference>
<dbReference type="SUPFAM" id="SSF55874">
    <property type="entry name" value="ATPase domain of HSP90 chaperone/DNA topoisomerase II/histidine kinase"/>
    <property type="match status" value="1"/>
</dbReference>
<dbReference type="InterPro" id="IPR050398">
    <property type="entry name" value="HssS/ArlS-like"/>
</dbReference>
<dbReference type="GO" id="GO:0005524">
    <property type="term" value="F:ATP binding"/>
    <property type="evidence" value="ECO:0007669"/>
    <property type="project" value="UniProtKB-KW"/>
</dbReference>
<keyword evidence="9" id="KW-0418">Kinase</keyword>
<comment type="catalytic activity">
    <reaction evidence="1">
        <text>ATP + protein L-histidine = ADP + protein N-phospho-L-histidine.</text>
        <dbReference type="EC" id="2.7.13.3"/>
    </reaction>
</comment>
<keyword evidence="12" id="KW-0902">Two-component regulatory system</keyword>
<evidence type="ECO:0000256" key="12">
    <source>
        <dbReference type="ARBA" id="ARBA00023012"/>
    </source>
</evidence>
<dbReference type="InterPro" id="IPR004358">
    <property type="entry name" value="Sig_transdc_His_kin-like_C"/>
</dbReference>
<keyword evidence="8" id="KW-0547">Nucleotide-binding</keyword>
<comment type="subcellular location">
    <subcellularLocation>
        <location evidence="2">Cell membrane</location>
        <topology evidence="2">Multi-pass membrane protein</topology>
    </subcellularLocation>
</comment>
<evidence type="ECO:0000256" key="8">
    <source>
        <dbReference type="ARBA" id="ARBA00022741"/>
    </source>
</evidence>
<protein>
    <recommendedName>
        <fullName evidence="3">histidine kinase</fullName>
        <ecNumber evidence="3">2.7.13.3</ecNumber>
    </recommendedName>
</protein>
<evidence type="ECO:0000256" key="2">
    <source>
        <dbReference type="ARBA" id="ARBA00004651"/>
    </source>
</evidence>
<gene>
    <name evidence="17" type="ORF">ACFPOF_22780</name>
</gene>
<evidence type="ECO:0000259" key="16">
    <source>
        <dbReference type="PROSITE" id="PS50885"/>
    </source>
</evidence>
<proteinExistence type="predicted"/>
<evidence type="ECO:0000256" key="10">
    <source>
        <dbReference type="ARBA" id="ARBA00022840"/>
    </source>
</evidence>
<dbReference type="PANTHER" id="PTHR45528">
    <property type="entry name" value="SENSOR HISTIDINE KINASE CPXA"/>
    <property type="match status" value="1"/>
</dbReference>
<dbReference type="Gene3D" id="1.10.287.130">
    <property type="match status" value="1"/>
</dbReference>
<comment type="caution">
    <text evidence="17">The sequence shown here is derived from an EMBL/GenBank/DDBJ whole genome shotgun (WGS) entry which is preliminary data.</text>
</comment>
<keyword evidence="10 17" id="KW-0067">ATP-binding</keyword>
<dbReference type="Gene3D" id="6.10.340.10">
    <property type="match status" value="1"/>
</dbReference>
<dbReference type="Gene3D" id="3.30.565.10">
    <property type="entry name" value="Histidine kinase-like ATPase, C-terminal domain"/>
    <property type="match status" value="1"/>
</dbReference>
<dbReference type="InterPro" id="IPR003594">
    <property type="entry name" value="HATPase_dom"/>
</dbReference>
<sequence length="358" mass="40242">MKSNPWEIATGRKSIRMQMIWTFIASLAVGMLVSTSIPTGLLFDVPISVIAFFGSFTVTFLWLTRNTIRYLRELSEGLSVISAGNLRYRIPETRKDELGQVAFNVNTMAEKLENLIERERSVEKSKMELITGVSHDLRTPLTSIIGYLDLLKGKAYQDEAEYDRFVGNTYVKAQQLRTLIDELFEYTRITQGGLRLELEEIDLRELLVQLFAEIEPLASELQIEMRTSLPPGRIMVAVDPERIRRAIDNLIANALKFSIKPGTIRIALETDGNRAAIAIENEGKAITKEQEERLFERFYKVDDARTQDSLEAGAGLGLSIARGIVELHGGQLSFVHDNGRFTFRIGMPVVLIGGATTK</sequence>
<evidence type="ECO:0000256" key="3">
    <source>
        <dbReference type="ARBA" id="ARBA00012438"/>
    </source>
</evidence>
<dbReference type="SUPFAM" id="SSF47384">
    <property type="entry name" value="Homodimeric domain of signal transducing histidine kinase"/>
    <property type="match status" value="1"/>
</dbReference>
<evidence type="ECO:0000256" key="7">
    <source>
        <dbReference type="ARBA" id="ARBA00022692"/>
    </source>
</evidence>
<dbReference type="PROSITE" id="PS50885">
    <property type="entry name" value="HAMP"/>
    <property type="match status" value="1"/>
</dbReference>
<evidence type="ECO:0000256" key="14">
    <source>
        <dbReference type="SAM" id="Phobius"/>
    </source>
</evidence>
<evidence type="ECO:0000256" key="9">
    <source>
        <dbReference type="ARBA" id="ARBA00022777"/>
    </source>
</evidence>
<evidence type="ECO:0000256" key="1">
    <source>
        <dbReference type="ARBA" id="ARBA00000085"/>
    </source>
</evidence>
<keyword evidence="4" id="KW-1003">Cell membrane</keyword>
<dbReference type="Pfam" id="PF02518">
    <property type="entry name" value="HATPase_c"/>
    <property type="match status" value="1"/>
</dbReference>
<evidence type="ECO:0000256" key="6">
    <source>
        <dbReference type="ARBA" id="ARBA00022679"/>
    </source>
</evidence>
<feature type="transmembrane region" description="Helical" evidence="14">
    <location>
        <begin position="20"/>
        <end position="39"/>
    </location>
</feature>
<dbReference type="InterPro" id="IPR003660">
    <property type="entry name" value="HAMP_dom"/>
</dbReference>
<evidence type="ECO:0000313" key="18">
    <source>
        <dbReference type="Proteomes" id="UP001596113"/>
    </source>
</evidence>
<feature type="domain" description="Histidine kinase" evidence="15">
    <location>
        <begin position="132"/>
        <end position="351"/>
    </location>
</feature>
<dbReference type="PROSITE" id="PS50109">
    <property type="entry name" value="HIS_KIN"/>
    <property type="match status" value="1"/>
</dbReference>
<dbReference type="SMART" id="SM00304">
    <property type="entry name" value="HAMP"/>
    <property type="match status" value="1"/>
</dbReference>
<evidence type="ECO:0000256" key="5">
    <source>
        <dbReference type="ARBA" id="ARBA00022553"/>
    </source>
</evidence>
<feature type="domain" description="HAMP" evidence="16">
    <location>
        <begin position="65"/>
        <end position="117"/>
    </location>
</feature>
<name>A0ABW0HX43_9BACL</name>
<keyword evidence="11 14" id="KW-1133">Transmembrane helix</keyword>
<dbReference type="InterPro" id="IPR036890">
    <property type="entry name" value="HATPase_C_sf"/>
</dbReference>
<feature type="transmembrane region" description="Helical" evidence="14">
    <location>
        <begin position="45"/>
        <end position="63"/>
    </location>
</feature>
<dbReference type="CDD" id="cd00082">
    <property type="entry name" value="HisKA"/>
    <property type="match status" value="1"/>
</dbReference>
<reference evidence="18" key="1">
    <citation type="journal article" date="2019" name="Int. J. Syst. Evol. Microbiol.">
        <title>The Global Catalogue of Microorganisms (GCM) 10K type strain sequencing project: providing services to taxonomists for standard genome sequencing and annotation.</title>
        <authorList>
            <consortium name="The Broad Institute Genomics Platform"/>
            <consortium name="The Broad Institute Genome Sequencing Center for Infectious Disease"/>
            <person name="Wu L."/>
            <person name="Ma J."/>
        </authorList>
    </citation>
    <scope>NUCLEOTIDE SEQUENCE [LARGE SCALE GENOMIC DNA]</scope>
    <source>
        <strain evidence="18">CGMCC 1.18575</strain>
    </source>
</reference>
<evidence type="ECO:0000313" key="17">
    <source>
        <dbReference type="EMBL" id="MFC5405579.1"/>
    </source>
</evidence>
<keyword evidence="5" id="KW-0597">Phosphoprotein</keyword>
<keyword evidence="6" id="KW-0808">Transferase</keyword>
<dbReference type="PANTHER" id="PTHR45528:SF1">
    <property type="entry name" value="SENSOR HISTIDINE KINASE CPXA"/>
    <property type="match status" value="1"/>
</dbReference>
<dbReference type="RefSeq" id="WP_378136926.1">
    <property type="nucleotide sequence ID" value="NZ_JBHSMI010000029.1"/>
</dbReference>